<dbReference type="SMART" id="SM00382">
    <property type="entry name" value="AAA"/>
    <property type="match status" value="2"/>
</dbReference>
<evidence type="ECO:0000256" key="8">
    <source>
        <dbReference type="ARBA" id="ARBA00022967"/>
    </source>
</evidence>
<keyword evidence="9" id="KW-0472">Membrane</keyword>
<dbReference type="GO" id="GO:0015833">
    <property type="term" value="P:peptide transport"/>
    <property type="evidence" value="ECO:0007669"/>
    <property type="project" value="InterPro"/>
</dbReference>
<proteinExistence type="inferred from homology"/>
<feature type="region of interest" description="Disordered" evidence="10">
    <location>
        <begin position="1"/>
        <end position="40"/>
    </location>
</feature>
<dbReference type="Pfam" id="PF08352">
    <property type="entry name" value="oligo_HPY"/>
    <property type="match status" value="2"/>
</dbReference>
<comment type="similarity">
    <text evidence="2">Belongs to the ABC transporter superfamily.</text>
</comment>
<dbReference type="NCBIfam" id="NF008453">
    <property type="entry name" value="PRK11308.1"/>
    <property type="match status" value="2"/>
</dbReference>
<organism evidence="12 13">
    <name type="scientific">Bordetella genomosp. 10</name>
    <dbReference type="NCBI Taxonomy" id="1416804"/>
    <lineage>
        <taxon>Bacteria</taxon>
        <taxon>Pseudomonadati</taxon>
        <taxon>Pseudomonadota</taxon>
        <taxon>Betaproteobacteria</taxon>
        <taxon>Burkholderiales</taxon>
        <taxon>Alcaligenaceae</taxon>
        <taxon>Bordetella</taxon>
    </lineage>
</organism>
<dbReference type="PROSITE" id="PS00211">
    <property type="entry name" value="ABC_TRANSPORTER_1"/>
    <property type="match status" value="2"/>
</dbReference>
<evidence type="ECO:0000313" key="12">
    <source>
        <dbReference type="EMBL" id="OZI34793.1"/>
    </source>
</evidence>
<evidence type="ECO:0000256" key="1">
    <source>
        <dbReference type="ARBA" id="ARBA00004417"/>
    </source>
</evidence>
<keyword evidence="8" id="KW-1278">Translocase</keyword>
<reference evidence="13" key="1">
    <citation type="submission" date="2017-05" db="EMBL/GenBank/DDBJ databases">
        <title>Complete and WGS of Bordetella genogroups.</title>
        <authorList>
            <person name="Spilker T."/>
            <person name="Lipuma J."/>
        </authorList>
    </citation>
    <scope>NUCLEOTIDE SEQUENCE [LARGE SCALE GENOMIC DNA]</scope>
    <source>
        <strain evidence="13">AU16122</strain>
    </source>
</reference>
<dbReference type="Proteomes" id="UP000216020">
    <property type="component" value="Unassembled WGS sequence"/>
</dbReference>
<keyword evidence="5" id="KW-0997">Cell inner membrane</keyword>
<comment type="subcellular location">
    <subcellularLocation>
        <location evidence="1">Cell inner membrane</location>
        <topology evidence="1">Peripheral membrane protein</topology>
    </subcellularLocation>
</comment>
<evidence type="ECO:0000256" key="2">
    <source>
        <dbReference type="ARBA" id="ARBA00005417"/>
    </source>
</evidence>
<dbReference type="SUPFAM" id="SSF52540">
    <property type="entry name" value="P-loop containing nucleoside triphosphate hydrolases"/>
    <property type="match status" value="2"/>
</dbReference>
<evidence type="ECO:0000256" key="9">
    <source>
        <dbReference type="ARBA" id="ARBA00023136"/>
    </source>
</evidence>
<dbReference type="AlphaFoldDB" id="A0A261SEK6"/>
<evidence type="ECO:0000256" key="3">
    <source>
        <dbReference type="ARBA" id="ARBA00022448"/>
    </source>
</evidence>
<dbReference type="Gene3D" id="3.40.50.300">
    <property type="entry name" value="P-loop containing nucleotide triphosphate hydrolases"/>
    <property type="match status" value="2"/>
</dbReference>
<dbReference type="PROSITE" id="PS50893">
    <property type="entry name" value="ABC_TRANSPORTER_2"/>
    <property type="match status" value="2"/>
</dbReference>
<dbReference type="NCBIfam" id="NF007739">
    <property type="entry name" value="PRK10419.1"/>
    <property type="match status" value="2"/>
</dbReference>
<evidence type="ECO:0000313" key="13">
    <source>
        <dbReference type="Proteomes" id="UP000216020"/>
    </source>
</evidence>
<dbReference type="PANTHER" id="PTHR43297:SF14">
    <property type="entry name" value="ATPASE AAA-TYPE CORE DOMAIN-CONTAINING PROTEIN"/>
    <property type="match status" value="1"/>
</dbReference>
<evidence type="ECO:0000256" key="10">
    <source>
        <dbReference type="SAM" id="MobiDB-lite"/>
    </source>
</evidence>
<dbReference type="PANTHER" id="PTHR43297">
    <property type="entry name" value="OLIGOPEPTIDE TRANSPORT ATP-BINDING PROTEIN APPD"/>
    <property type="match status" value="1"/>
</dbReference>
<accession>A0A261SEK6</accession>
<keyword evidence="3" id="KW-0813">Transport</keyword>
<keyword evidence="6" id="KW-0547">Nucleotide-binding</keyword>
<dbReference type="NCBIfam" id="TIGR01727">
    <property type="entry name" value="oligo_HPY"/>
    <property type="match status" value="1"/>
</dbReference>
<dbReference type="EMBL" id="NEVM01000002">
    <property type="protein sequence ID" value="OZI34793.1"/>
    <property type="molecule type" value="Genomic_DNA"/>
</dbReference>
<comment type="caution">
    <text evidence="12">The sequence shown here is derived from an EMBL/GenBank/DDBJ whole genome shotgun (WGS) entry which is preliminary data.</text>
</comment>
<sequence>MDRVRPGHRPVRHGHGDQPDRRRPARAAGSPPAPEPRMNAPLLSIRDLCIDFTGGPMPVQALRGIDVDIAPGQAVGLVGESGSGKSTVALAALGLPDKDARIRRGAVLFKGRDMYAMPEEERRKLRASVISIVFQDPFTSLNPSLRVGSQICETLWVHRGFDAARADAECRRLLKEVGIADPGKMMRSYPHQLSGGMKQRALIAAALASDPELLILDEPTTALDVTVEAQILDLLAELRVTRKLSMLFISHNLGVIARICDEVCVLYAGEVLERGPTARVLADPRHPYAKGLLAALPRLDDRRKRLLPIPGRLPPPSARPAGCVFSDRCPFMRPEACTAPQAMTEQAPDNGCSPLPEEAFALGTVRSVHVARCWRARDLAGQPWPAAEPGAAGETAPRTNVEALPMVTVERLERAFDAGGWRLRLPRLFGGRSHAAPARDSVFKGVDGVSLTVGAAEVVGLVGESGCGKTTLGRCIVDLIHPTAGQVRIDGRDLVSADAGTRRAILKDAQMVFQNPDSSLNPRKTVREILARPMQLFGLAATQAEARRRVMELLERVRLGTHYADRYPHQLSGGEKQRIGIARALATEPRFIVCDEAVSALDVSVQASILNLLRDLRDQLGVAYLFISHDLAVVAHIADRICVMYKGRIVEEGQTDALIGAPRHPYTQKLLASAPSMSGILPDAAAQPRRGIAG</sequence>
<feature type="domain" description="ABC transporter" evidence="11">
    <location>
        <begin position="423"/>
        <end position="671"/>
    </location>
</feature>
<protein>
    <recommendedName>
        <fullName evidence="11">ABC transporter domain-containing protein</fullName>
    </recommendedName>
</protein>
<keyword evidence="4" id="KW-1003">Cell membrane</keyword>
<dbReference type="InterPro" id="IPR027417">
    <property type="entry name" value="P-loop_NTPase"/>
</dbReference>
<keyword evidence="13" id="KW-1185">Reference proteome</keyword>
<dbReference type="InterPro" id="IPR003439">
    <property type="entry name" value="ABC_transporter-like_ATP-bd"/>
</dbReference>
<dbReference type="GO" id="GO:0055085">
    <property type="term" value="P:transmembrane transport"/>
    <property type="evidence" value="ECO:0007669"/>
    <property type="project" value="UniProtKB-ARBA"/>
</dbReference>
<dbReference type="OrthoDB" id="9802772at2"/>
<dbReference type="GO" id="GO:0016887">
    <property type="term" value="F:ATP hydrolysis activity"/>
    <property type="evidence" value="ECO:0007669"/>
    <property type="project" value="InterPro"/>
</dbReference>
<feature type="compositionally biased region" description="Basic residues" evidence="10">
    <location>
        <begin position="1"/>
        <end position="13"/>
    </location>
</feature>
<dbReference type="InterPro" id="IPR017871">
    <property type="entry name" value="ABC_transporter-like_CS"/>
</dbReference>
<dbReference type="InterPro" id="IPR013563">
    <property type="entry name" value="Oligopep_ABC_C"/>
</dbReference>
<dbReference type="GO" id="GO:0005524">
    <property type="term" value="F:ATP binding"/>
    <property type="evidence" value="ECO:0007669"/>
    <property type="project" value="UniProtKB-KW"/>
</dbReference>
<evidence type="ECO:0000256" key="4">
    <source>
        <dbReference type="ARBA" id="ARBA00022475"/>
    </source>
</evidence>
<dbReference type="FunFam" id="3.40.50.300:FF:000016">
    <property type="entry name" value="Oligopeptide ABC transporter ATP-binding component"/>
    <property type="match status" value="1"/>
</dbReference>
<keyword evidence="7" id="KW-0067">ATP-binding</keyword>
<dbReference type="InterPro" id="IPR050388">
    <property type="entry name" value="ABC_Ni/Peptide_Import"/>
</dbReference>
<evidence type="ECO:0000256" key="6">
    <source>
        <dbReference type="ARBA" id="ARBA00022741"/>
    </source>
</evidence>
<dbReference type="GO" id="GO:0005886">
    <property type="term" value="C:plasma membrane"/>
    <property type="evidence" value="ECO:0007669"/>
    <property type="project" value="UniProtKB-SubCell"/>
</dbReference>
<dbReference type="CDD" id="cd03257">
    <property type="entry name" value="ABC_NikE_OppD_transporters"/>
    <property type="match status" value="2"/>
</dbReference>
<feature type="domain" description="ABC transporter" evidence="11">
    <location>
        <begin position="45"/>
        <end position="293"/>
    </location>
</feature>
<gene>
    <name evidence="12" type="ORF">CAL29_15100</name>
</gene>
<evidence type="ECO:0000256" key="7">
    <source>
        <dbReference type="ARBA" id="ARBA00022840"/>
    </source>
</evidence>
<name>A0A261SEK6_9BORD</name>
<dbReference type="Pfam" id="PF00005">
    <property type="entry name" value="ABC_tran"/>
    <property type="match status" value="2"/>
</dbReference>
<dbReference type="InterPro" id="IPR003593">
    <property type="entry name" value="AAA+_ATPase"/>
</dbReference>
<evidence type="ECO:0000256" key="5">
    <source>
        <dbReference type="ARBA" id="ARBA00022519"/>
    </source>
</evidence>
<evidence type="ECO:0000259" key="11">
    <source>
        <dbReference type="PROSITE" id="PS50893"/>
    </source>
</evidence>